<dbReference type="PANTHER" id="PTHR43257">
    <property type="entry name" value="PYRUVATE DEHYDROGENASE E1 COMPONENT BETA SUBUNIT"/>
    <property type="match status" value="1"/>
</dbReference>
<dbReference type="RefSeq" id="WP_221871260.1">
    <property type="nucleotide sequence ID" value="NZ_JACWFH010000007.1"/>
</dbReference>
<keyword evidence="6" id="KW-1185">Reference proteome</keyword>
<evidence type="ECO:0000256" key="3">
    <source>
        <dbReference type="ARBA" id="ARBA00023052"/>
    </source>
</evidence>
<dbReference type="SUPFAM" id="SSF52518">
    <property type="entry name" value="Thiamin diphosphate-binding fold (THDP-binding)"/>
    <property type="match status" value="1"/>
</dbReference>
<dbReference type="Gene3D" id="3.40.50.920">
    <property type="match status" value="1"/>
</dbReference>
<dbReference type="PANTHER" id="PTHR43257:SF2">
    <property type="entry name" value="PYRUVATE DEHYDROGENASE E1 COMPONENT SUBUNIT BETA"/>
    <property type="match status" value="1"/>
</dbReference>
<reference evidence="5 6" key="1">
    <citation type="submission" date="2020-07" db="EMBL/GenBank/DDBJ databases">
        <title>Fungal Genomes of the International Space Station.</title>
        <authorList>
            <person name="Seuylemezian A."/>
            <person name="Singh N.K."/>
            <person name="Wood J."/>
            <person name="Venkateswaran K."/>
        </authorList>
    </citation>
    <scope>NUCLEOTIDE SEQUENCE [LARGE SCALE GENOMIC DNA]</scope>
    <source>
        <strain evidence="5 6">PL-B2</strain>
    </source>
</reference>
<evidence type="ECO:0000256" key="1">
    <source>
        <dbReference type="ARBA" id="ARBA00001964"/>
    </source>
</evidence>
<dbReference type="Pfam" id="PF02779">
    <property type="entry name" value="Transket_pyr"/>
    <property type="match status" value="1"/>
</dbReference>
<dbReference type="InterPro" id="IPR009014">
    <property type="entry name" value="Transketo_C/PFOR_II"/>
</dbReference>
<dbReference type="SMART" id="SM00861">
    <property type="entry name" value="Transket_pyr"/>
    <property type="match status" value="1"/>
</dbReference>
<dbReference type="CDD" id="cd07036">
    <property type="entry name" value="TPP_PYR_E1-PDHc-beta_like"/>
    <property type="match status" value="1"/>
</dbReference>
<evidence type="ECO:0000313" key="5">
    <source>
        <dbReference type="EMBL" id="MBY0095879.1"/>
    </source>
</evidence>
<keyword evidence="3" id="KW-0786">Thiamine pyrophosphate</keyword>
<dbReference type="Pfam" id="PF02780">
    <property type="entry name" value="Transketolase_C"/>
    <property type="match status" value="1"/>
</dbReference>
<dbReference type="InterPro" id="IPR005475">
    <property type="entry name" value="Transketolase-like_Pyr-bd"/>
</dbReference>
<name>A0ABS7K110_9BACI</name>
<comment type="cofactor">
    <cofactor evidence="1">
        <name>thiamine diphosphate</name>
        <dbReference type="ChEBI" id="CHEBI:58937"/>
    </cofactor>
</comment>
<protein>
    <submittedName>
        <fullName evidence="5">Alpha-ketoacid dehydrogenase subunit beta</fullName>
    </submittedName>
</protein>
<evidence type="ECO:0000256" key="2">
    <source>
        <dbReference type="ARBA" id="ARBA00023002"/>
    </source>
</evidence>
<feature type="domain" description="Transketolase-like pyrimidine-binding" evidence="4">
    <location>
        <begin position="4"/>
        <end position="179"/>
    </location>
</feature>
<evidence type="ECO:0000313" key="6">
    <source>
        <dbReference type="Proteomes" id="UP000769780"/>
    </source>
</evidence>
<gene>
    <name evidence="5" type="ORF">H0185_03550</name>
</gene>
<organism evidence="5 6">
    <name type="scientific">Mesobacillus maritimus</name>
    <dbReference type="NCBI Taxonomy" id="1643336"/>
    <lineage>
        <taxon>Bacteria</taxon>
        <taxon>Bacillati</taxon>
        <taxon>Bacillota</taxon>
        <taxon>Bacilli</taxon>
        <taxon>Bacillales</taxon>
        <taxon>Bacillaceae</taxon>
        <taxon>Mesobacillus</taxon>
    </lineage>
</organism>
<keyword evidence="2" id="KW-0560">Oxidoreductase</keyword>
<comment type="caution">
    <text evidence="5">The sequence shown here is derived from an EMBL/GenBank/DDBJ whole genome shotgun (WGS) entry which is preliminary data.</text>
</comment>
<dbReference type="EMBL" id="JACWFH010000007">
    <property type="protein sequence ID" value="MBY0095879.1"/>
    <property type="molecule type" value="Genomic_DNA"/>
</dbReference>
<dbReference type="Proteomes" id="UP000769780">
    <property type="component" value="Unassembled WGS sequence"/>
</dbReference>
<accession>A0ABS7K110</accession>
<sequence length="326" mass="35396">MTSMTMIEAINLTLRKEMERDNKVVCLGEDIGKNGGVFRATDGLQAVFGEERVVDTPIAESAIVGAAVGMATRGLRPVAEIQFLGFIYEAMDQMAAQAARIRFRSAGTLNAPMVVRAPFGGGVRTPELHSDSLEGLFLHSPGLKVVMPSSPYDAKGLLAAAIRDNDPVLFLEPMKLYRAFKEDVPEEDYLLELGKAHVLKEGEDLTIITYGPTVPLVKNVVEQIEKTQNLSIEIIDLRTITPIDEETILASVQKTGRAVIVHEAVKTGGPGAEISALINEKALFHLTAPIIRVTGFDTPYPVPSVEDDWLPNATRIGEGIKEVLSH</sequence>
<dbReference type="InterPro" id="IPR033248">
    <property type="entry name" value="Transketolase_C"/>
</dbReference>
<proteinExistence type="predicted"/>
<evidence type="ECO:0000259" key="4">
    <source>
        <dbReference type="SMART" id="SM00861"/>
    </source>
</evidence>
<dbReference type="SUPFAM" id="SSF52922">
    <property type="entry name" value="TK C-terminal domain-like"/>
    <property type="match status" value="1"/>
</dbReference>
<dbReference type="Gene3D" id="3.40.50.970">
    <property type="match status" value="1"/>
</dbReference>
<dbReference type="InterPro" id="IPR029061">
    <property type="entry name" value="THDP-binding"/>
</dbReference>